<dbReference type="EMBL" id="GBXM01098975">
    <property type="protein sequence ID" value="JAH09602.1"/>
    <property type="molecule type" value="Transcribed_RNA"/>
</dbReference>
<name>A0A0E9PZ91_ANGAN</name>
<reference evidence="1" key="2">
    <citation type="journal article" date="2015" name="Fish Shellfish Immunol.">
        <title>Early steps in the European eel (Anguilla anguilla)-Vibrio vulnificus interaction in the gills: Role of the RtxA13 toxin.</title>
        <authorList>
            <person name="Callol A."/>
            <person name="Pajuelo D."/>
            <person name="Ebbesson L."/>
            <person name="Teles M."/>
            <person name="MacKenzie S."/>
            <person name="Amaro C."/>
        </authorList>
    </citation>
    <scope>NUCLEOTIDE SEQUENCE</scope>
</reference>
<dbReference type="AlphaFoldDB" id="A0A0E9PZ91"/>
<protein>
    <submittedName>
        <fullName evidence="1">Uncharacterized protein</fullName>
    </submittedName>
</protein>
<dbReference type="EMBL" id="GBXM01108064">
    <property type="protein sequence ID" value="JAH00513.1"/>
    <property type="molecule type" value="Transcribed_RNA"/>
</dbReference>
<evidence type="ECO:0000313" key="1">
    <source>
        <dbReference type="EMBL" id="JAH09602.1"/>
    </source>
</evidence>
<accession>A0A0E9PZ91</accession>
<organism evidence="1">
    <name type="scientific">Anguilla anguilla</name>
    <name type="common">European freshwater eel</name>
    <name type="synonym">Muraena anguilla</name>
    <dbReference type="NCBI Taxonomy" id="7936"/>
    <lineage>
        <taxon>Eukaryota</taxon>
        <taxon>Metazoa</taxon>
        <taxon>Chordata</taxon>
        <taxon>Craniata</taxon>
        <taxon>Vertebrata</taxon>
        <taxon>Euteleostomi</taxon>
        <taxon>Actinopterygii</taxon>
        <taxon>Neopterygii</taxon>
        <taxon>Teleostei</taxon>
        <taxon>Anguilliformes</taxon>
        <taxon>Anguillidae</taxon>
        <taxon>Anguilla</taxon>
    </lineage>
</organism>
<proteinExistence type="predicted"/>
<sequence>MWHWVCPSLGAKGAVIHSKGQRQELALFFST</sequence>
<reference evidence="1" key="1">
    <citation type="submission" date="2014-11" db="EMBL/GenBank/DDBJ databases">
        <authorList>
            <person name="Amaro Gonzalez C."/>
        </authorList>
    </citation>
    <scope>NUCLEOTIDE SEQUENCE</scope>
</reference>